<dbReference type="Gene3D" id="3.80.10.10">
    <property type="entry name" value="Ribonuclease Inhibitor"/>
    <property type="match status" value="1"/>
</dbReference>
<dbReference type="PANTHER" id="PTHR47818:SF2">
    <property type="entry name" value="F-BOX DOMAIN-CONTAINING PROTEIN"/>
    <property type="match status" value="1"/>
</dbReference>
<sequence length="542" mass="60507">MREAPSLFNLCLDSVKDMILFGDGDLSSLYQLPSDIIESLIPRLPAVALQKFQDALPLNYENEHEAASGIQRKRKRCENFETAWMALYKSRFSGFRRIKPADCSYCHAERVGTHDSRNEWQELYWNSHIQKCLSVAAEKAVLPHFEGCLSDIKIPDIDHLLRNSKLEALVVQWIKSKEQVEGVCKLLSQNTETMASLQFIIASFLRSLSMQYAFSLDFRDCELKQSSARMIFSALFDASSNIAFLDLSENNVSYRSHLQFASILTKLSGWLSHFKWKPSSHLHVNPGMCTLKSLCVLKLRGNNLQKDDADCLNYALFHMPNLETLDLCDNPIADDGLMTLMPYFTSMAERITPFVDLNLEECKLTCHGVKRLLQVLSSFKKPLNSLRIGDNNLGSEVGVQLGKFICTGIKELQFHDIGINSSGFLEAQEQITGGVKLVFINIRGNSGGVGAAKFISKLIVLAPELIKIDASYNVLPAEAVHIISSSLESAKGKLQRLDLTGNALCSQPASIAMLKKYVVDGRIDIVLPLPASTTPFPYDDDP</sequence>
<dbReference type="InterPro" id="IPR032675">
    <property type="entry name" value="LRR_dom_sf"/>
</dbReference>
<protein>
    <submittedName>
        <fullName evidence="1">Uncharacterized protein</fullName>
    </submittedName>
</protein>
<dbReference type="SUPFAM" id="SSF52047">
    <property type="entry name" value="RNI-like"/>
    <property type="match status" value="1"/>
</dbReference>
<evidence type="ECO:0000313" key="2">
    <source>
        <dbReference type="Proteomes" id="UP000593563"/>
    </source>
</evidence>
<organism evidence="1 2">
    <name type="scientific">Apium graveolens</name>
    <name type="common">Celery</name>
    <dbReference type="NCBI Taxonomy" id="4045"/>
    <lineage>
        <taxon>Eukaryota</taxon>
        <taxon>Viridiplantae</taxon>
        <taxon>Streptophyta</taxon>
        <taxon>Embryophyta</taxon>
        <taxon>Tracheophyta</taxon>
        <taxon>Spermatophyta</taxon>
        <taxon>Magnoliopsida</taxon>
        <taxon>eudicotyledons</taxon>
        <taxon>Gunneridae</taxon>
        <taxon>Pentapetalae</taxon>
        <taxon>asterids</taxon>
        <taxon>campanulids</taxon>
        <taxon>Apiales</taxon>
        <taxon>Apiaceae</taxon>
        <taxon>Apioideae</taxon>
        <taxon>apioid superclade</taxon>
        <taxon>Apieae</taxon>
        <taxon>Apium</taxon>
    </lineage>
</organism>
<proteinExistence type="predicted"/>
<name>A0A6L5BEB8_APIGR</name>
<dbReference type="InterPro" id="IPR001611">
    <property type="entry name" value="Leu-rich_rpt"/>
</dbReference>
<keyword evidence="2" id="KW-1185">Reference proteome</keyword>
<dbReference type="Pfam" id="PF13516">
    <property type="entry name" value="LRR_6"/>
    <property type="match status" value="1"/>
</dbReference>
<comment type="caution">
    <text evidence="1">The sequence shown here is derived from an EMBL/GenBank/DDBJ whole genome shotgun (WGS) entry which is preliminary data.</text>
</comment>
<gene>
    <name evidence="1" type="ORF">AG4045_001734</name>
</gene>
<dbReference type="Proteomes" id="UP000593563">
    <property type="component" value="Unassembled WGS sequence"/>
</dbReference>
<accession>A0A6L5BEB8</accession>
<dbReference type="PANTHER" id="PTHR47818">
    <property type="entry name" value="RNI-LIKE SUPERFAMILY PROTEIN"/>
    <property type="match status" value="1"/>
</dbReference>
<dbReference type="EMBL" id="WRXP01001170">
    <property type="protein sequence ID" value="KAF1002434.1"/>
    <property type="molecule type" value="Genomic_DNA"/>
</dbReference>
<reference evidence="1" key="1">
    <citation type="submission" date="2020-01" db="EMBL/GenBank/DDBJ databases">
        <title>The Celery Genome Sequence Reveals Sequential Paleo-tetraploidization, Resistance Gene Elimination, Karyotype Evolution, and Functional Innovation in Apiales.</title>
        <authorList>
            <person name="Song X."/>
        </authorList>
    </citation>
    <scope>NUCLEOTIDE SEQUENCE</scope>
    <source>
        <tissue evidence="1">Leaf</tissue>
    </source>
</reference>
<evidence type="ECO:0000313" key="1">
    <source>
        <dbReference type="EMBL" id="KAF1002434.1"/>
    </source>
</evidence>
<dbReference type="AlphaFoldDB" id="A0A6L5BEB8"/>